<proteinExistence type="predicted"/>
<keyword evidence="1" id="KW-0472">Membrane</keyword>
<sequence length="114" mass="13433">MKHYHSYFILLKLIVLIQFVLVTLKKQSRDSKMYIFTDTVFKISVALYLFLFFTLNTFPGIDWQDVLIIRFSGVILLYDIDFNGLLKIVREYVPMLPNIPILEYDYVLAPISTS</sequence>
<protein>
    <submittedName>
        <fullName evidence="2">Uncharacterized protein</fullName>
    </submittedName>
</protein>
<feature type="transmembrane region" description="Helical" evidence="1">
    <location>
        <begin position="6"/>
        <end position="24"/>
    </location>
</feature>
<name>A0A6C0K3T6_9ZZZZ</name>
<evidence type="ECO:0000313" key="2">
    <source>
        <dbReference type="EMBL" id="QHU12203.1"/>
    </source>
</evidence>
<evidence type="ECO:0000256" key="1">
    <source>
        <dbReference type="SAM" id="Phobius"/>
    </source>
</evidence>
<keyword evidence="1" id="KW-0812">Transmembrane</keyword>
<accession>A0A6C0K3T6</accession>
<keyword evidence="1" id="KW-1133">Transmembrane helix</keyword>
<feature type="transmembrane region" description="Helical" evidence="1">
    <location>
        <begin position="36"/>
        <end position="55"/>
    </location>
</feature>
<reference evidence="2" key="1">
    <citation type="journal article" date="2020" name="Nature">
        <title>Giant virus diversity and host interactions through global metagenomics.</title>
        <authorList>
            <person name="Schulz F."/>
            <person name="Roux S."/>
            <person name="Paez-Espino D."/>
            <person name="Jungbluth S."/>
            <person name="Walsh D.A."/>
            <person name="Denef V.J."/>
            <person name="McMahon K.D."/>
            <person name="Konstantinidis K.T."/>
            <person name="Eloe-Fadrosh E.A."/>
            <person name="Kyrpides N.C."/>
            <person name="Woyke T."/>
        </authorList>
    </citation>
    <scope>NUCLEOTIDE SEQUENCE</scope>
    <source>
        <strain evidence="2">GVMAG-S-1101171-110</strain>
    </source>
</reference>
<organism evidence="2">
    <name type="scientific">viral metagenome</name>
    <dbReference type="NCBI Taxonomy" id="1070528"/>
    <lineage>
        <taxon>unclassified sequences</taxon>
        <taxon>metagenomes</taxon>
        <taxon>organismal metagenomes</taxon>
    </lineage>
</organism>
<dbReference type="EMBL" id="MN740798">
    <property type="protein sequence ID" value="QHU12203.1"/>
    <property type="molecule type" value="Genomic_DNA"/>
</dbReference>
<dbReference type="AlphaFoldDB" id="A0A6C0K3T6"/>